<evidence type="ECO:0000259" key="5">
    <source>
        <dbReference type="Pfam" id="PF04542"/>
    </source>
</evidence>
<dbReference type="AlphaFoldDB" id="A0A7Z1AGQ9"/>
<dbReference type="Proteomes" id="UP000094769">
    <property type="component" value="Unassembled WGS sequence"/>
</dbReference>
<dbReference type="PANTHER" id="PTHR43133:SF25">
    <property type="entry name" value="RNA POLYMERASE SIGMA FACTOR RFAY-RELATED"/>
    <property type="match status" value="1"/>
</dbReference>
<evidence type="ECO:0000256" key="4">
    <source>
        <dbReference type="ARBA" id="ARBA00023163"/>
    </source>
</evidence>
<feature type="domain" description="RNA polymerase sigma-70 region 2" evidence="5">
    <location>
        <begin position="21"/>
        <end position="86"/>
    </location>
</feature>
<feature type="domain" description="RNA polymerase sigma factor 70 region 4 type 2" evidence="6">
    <location>
        <begin position="134"/>
        <end position="185"/>
    </location>
</feature>
<keyword evidence="4" id="KW-0804">Transcription</keyword>
<dbReference type="EMBL" id="MARB01000002">
    <property type="protein sequence ID" value="ODJ89306.1"/>
    <property type="molecule type" value="Genomic_DNA"/>
</dbReference>
<dbReference type="InterPro" id="IPR013249">
    <property type="entry name" value="RNA_pol_sigma70_r4_t2"/>
</dbReference>
<dbReference type="GO" id="GO:0003677">
    <property type="term" value="F:DNA binding"/>
    <property type="evidence" value="ECO:0007669"/>
    <property type="project" value="InterPro"/>
</dbReference>
<name>A0A7Z1AGQ9_9GAMM</name>
<proteinExistence type="inferred from homology"/>
<gene>
    <name evidence="7" type="primary">sigR</name>
    <name evidence="7" type="ORF">CODIS_04050</name>
</gene>
<keyword evidence="2" id="KW-0805">Transcription regulation</keyword>
<dbReference type="InterPro" id="IPR013324">
    <property type="entry name" value="RNA_pol_sigma_r3/r4-like"/>
</dbReference>
<dbReference type="InterPro" id="IPR007627">
    <property type="entry name" value="RNA_pol_sigma70_r2"/>
</dbReference>
<sequence>MVNVNDKSQRVVKDWFSQCIEESMGSLYAMAVRLTKNDADAEDLVAEAVSKAWSSIDTLKDKNRFRPWIFCIQRNIFIDHYRKSTKRTASMNYTDDCEKFAESEIASLLIEQPDEFLYWWANPEKEFVNNLLGEEILQAVERLPEAFRETVILVNLEGFSYDEAAEIQGVSPGTVRSRMNRGRTLLQRLLWQQATEAGLLPNKNVMEPGT</sequence>
<keyword evidence="3" id="KW-0731">Sigma factor</keyword>
<comment type="similarity">
    <text evidence="1">Belongs to the sigma-70 factor family. ECF subfamily.</text>
</comment>
<evidence type="ECO:0000256" key="3">
    <source>
        <dbReference type="ARBA" id="ARBA00023082"/>
    </source>
</evidence>
<evidence type="ECO:0000256" key="2">
    <source>
        <dbReference type="ARBA" id="ARBA00023015"/>
    </source>
</evidence>
<dbReference type="InterPro" id="IPR039425">
    <property type="entry name" value="RNA_pol_sigma-70-like"/>
</dbReference>
<accession>A0A7Z1AGQ9</accession>
<dbReference type="InterPro" id="IPR013325">
    <property type="entry name" value="RNA_pol_sigma_r2"/>
</dbReference>
<protein>
    <submittedName>
        <fullName evidence="7">ECF RNA polymerase sigma factor SigR</fullName>
    </submittedName>
</protein>
<dbReference type="SUPFAM" id="SSF88946">
    <property type="entry name" value="Sigma2 domain of RNA polymerase sigma factors"/>
    <property type="match status" value="1"/>
</dbReference>
<dbReference type="Gene3D" id="1.10.10.10">
    <property type="entry name" value="Winged helix-like DNA-binding domain superfamily/Winged helix DNA-binding domain"/>
    <property type="match status" value="1"/>
</dbReference>
<dbReference type="SUPFAM" id="SSF88659">
    <property type="entry name" value="Sigma3 and sigma4 domains of RNA polymerase sigma factors"/>
    <property type="match status" value="1"/>
</dbReference>
<evidence type="ECO:0000313" key="8">
    <source>
        <dbReference type="Proteomes" id="UP000094769"/>
    </source>
</evidence>
<organism evidence="7 8">
    <name type="scientific">Candidatus Thiodiazotropha endolucinida</name>
    <dbReference type="NCBI Taxonomy" id="1655433"/>
    <lineage>
        <taxon>Bacteria</taxon>
        <taxon>Pseudomonadati</taxon>
        <taxon>Pseudomonadota</taxon>
        <taxon>Gammaproteobacteria</taxon>
        <taxon>Chromatiales</taxon>
        <taxon>Sedimenticolaceae</taxon>
        <taxon>Candidatus Thiodiazotropha</taxon>
    </lineage>
</organism>
<dbReference type="Pfam" id="PF08281">
    <property type="entry name" value="Sigma70_r4_2"/>
    <property type="match status" value="1"/>
</dbReference>
<keyword evidence="8" id="KW-1185">Reference proteome</keyword>
<evidence type="ECO:0000313" key="7">
    <source>
        <dbReference type="EMBL" id="ODJ89306.1"/>
    </source>
</evidence>
<comment type="caution">
    <text evidence="7">The sequence shown here is derived from an EMBL/GenBank/DDBJ whole genome shotgun (WGS) entry which is preliminary data.</text>
</comment>
<dbReference type="GO" id="GO:0006352">
    <property type="term" value="P:DNA-templated transcription initiation"/>
    <property type="evidence" value="ECO:0007669"/>
    <property type="project" value="InterPro"/>
</dbReference>
<dbReference type="RefSeq" id="WP_162420083.1">
    <property type="nucleotide sequence ID" value="NZ_MARB01000002.1"/>
</dbReference>
<dbReference type="Pfam" id="PF04542">
    <property type="entry name" value="Sigma70_r2"/>
    <property type="match status" value="1"/>
</dbReference>
<dbReference type="InterPro" id="IPR014284">
    <property type="entry name" value="RNA_pol_sigma-70_dom"/>
</dbReference>
<dbReference type="GO" id="GO:0016987">
    <property type="term" value="F:sigma factor activity"/>
    <property type="evidence" value="ECO:0007669"/>
    <property type="project" value="UniProtKB-KW"/>
</dbReference>
<evidence type="ECO:0000259" key="6">
    <source>
        <dbReference type="Pfam" id="PF08281"/>
    </source>
</evidence>
<dbReference type="PANTHER" id="PTHR43133">
    <property type="entry name" value="RNA POLYMERASE ECF-TYPE SIGMA FACTO"/>
    <property type="match status" value="1"/>
</dbReference>
<dbReference type="NCBIfam" id="TIGR02937">
    <property type="entry name" value="sigma70-ECF"/>
    <property type="match status" value="1"/>
</dbReference>
<reference evidence="7 8" key="1">
    <citation type="submission" date="2016-06" db="EMBL/GenBank/DDBJ databases">
        <title>Genome sequence of endosymbiont of Candidatus Endolucinida thiodiazotropha.</title>
        <authorList>
            <person name="Poehlein A."/>
            <person name="Koenig S."/>
            <person name="Heiden S.E."/>
            <person name="Thuermer A."/>
            <person name="Voget S."/>
            <person name="Daniel R."/>
            <person name="Markert S."/>
            <person name="Gros O."/>
            <person name="Schweder T."/>
        </authorList>
    </citation>
    <scope>NUCLEOTIDE SEQUENCE [LARGE SCALE GENOMIC DNA]</scope>
    <source>
        <strain evidence="7 8">COS</strain>
    </source>
</reference>
<evidence type="ECO:0000256" key="1">
    <source>
        <dbReference type="ARBA" id="ARBA00010641"/>
    </source>
</evidence>
<dbReference type="CDD" id="cd06171">
    <property type="entry name" value="Sigma70_r4"/>
    <property type="match status" value="1"/>
</dbReference>
<dbReference type="Gene3D" id="1.10.1740.10">
    <property type="match status" value="1"/>
</dbReference>
<dbReference type="InterPro" id="IPR036388">
    <property type="entry name" value="WH-like_DNA-bd_sf"/>
</dbReference>